<feature type="transmembrane region" description="Helical" evidence="10">
    <location>
        <begin position="160"/>
        <end position="177"/>
    </location>
</feature>
<dbReference type="InterPro" id="IPR007269">
    <property type="entry name" value="ICMT_MeTrfase"/>
</dbReference>
<dbReference type="GO" id="GO:0004671">
    <property type="term" value="F:protein C-terminal S-isoprenylcysteine carboxyl O-methyltransferase activity"/>
    <property type="evidence" value="ECO:0007669"/>
    <property type="project" value="UniProtKB-EC"/>
</dbReference>
<comment type="caution">
    <text evidence="11">The sequence shown here is derived from an EMBL/GenBank/DDBJ whole genome shotgun (WGS) entry which is preliminary data.</text>
</comment>
<dbReference type="Pfam" id="PF04140">
    <property type="entry name" value="ICMT"/>
    <property type="match status" value="1"/>
</dbReference>
<dbReference type="EC" id="2.1.1.100" evidence="3 10"/>
<keyword evidence="4 10" id="KW-0489">Methyltransferase</keyword>
<feature type="transmembrane region" description="Helical" evidence="10">
    <location>
        <begin position="131"/>
        <end position="154"/>
    </location>
</feature>
<feature type="transmembrane region" description="Helical" evidence="10">
    <location>
        <begin position="100"/>
        <end position="119"/>
    </location>
</feature>
<evidence type="ECO:0000313" key="11">
    <source>
        <dbReference type="EMBL" id="KAF4363359.1"/>
    </source>
</evidence>
<dbReference type="GO" id="GO:0032259">
    <property type="term" value="P:methylation"/>
    <property type="evidence" value="ECO:0007669"/>
    <property type="project" value="UniProtKB-KW"/>
</dbReference>
<evidence type="ECO:0000256" key="7">
    <source>
        <dbReference type="ARBA" id="ARBA00022692"/>
    </source>
</evidence>
<evidence type="ECO:0000256" key="10">
    <source>
        <dbReference type="RuleBase" id="RU362022"/>
    </source>
</evidence>
<evidence type="ECO:0000256" key="1">
    <source>
        <dbReference type="ARBA" id="ARBA00004141"/>
    </source>
</evidence>
<accession>A0A7J6F0B4</accession>
<gene>
    <name evidence="11" type="ORF">G4B88_002106</name>
</gene>
<name>A0A7J6F0B4_CANSA</name>
<organism evidence="11 12">
    <name type="scientific">Cannabis sativa</name>
    <name type="common">Hemp</name>
    <name type="synonym">Marijuana</name>
    <dbReference type="NCBI Taxonomy" id="3483"/>
    <lineage>
        <taxon>Eukaryota</taxon>
        <taxon>Viridiplantae</taxon>
        <taxon>Streptophyta</taxon>
        <taxon>Embryophyta</taxon>
        <taxon>Tracheophyta</taxon>
        <taxon>Spermatophyta</taxon>
        <taxon>Magnoliopsida</taxon>
        <taxon>eudicotyledons</taxon>
        <taxon>Gunneridae</taxon>
        <taxon>Pentapetalae</taxon>
        <taxon>rosids</taxon>
        <taxon>fabids</taxon>
        <taxon>Rosales</taxon>
        <taxon>Cannabaceae</taxon>
        <taxon>Cannabis</taxon>
    </lineage>
</organism>
<dbReference type="GO" id="GO:0005789">
    <property type="term" value="C:endoplasmic reticulum membrane"/>
    <property type="evidence" value="ECO:0007669"/>
    <property type="project" value="UniProtKB-SubCell"/>
</dbReference>
<protein>
    <recommendedName>
        <fullName evidence="3 10">Protein-S-isoprenylcysteine O-methyltransferase</fullName>
        <ecNumber evidence="3 10">2.1.1.100</ecNumber>
    </recommendedName>
</protein>
<evidence type="ECO:0000256" key="6">
    <source>
        <dbReference type="ARBA" id="ARBA00022691"/>
    </source>
</evidence>
<reference evidence="11 12" key="1">
    <citation type="journal article" date="2020" name="bioRxiv">
        <title>Sequence and annotation of 42 cannabis genomes reveals extensive copy number variation in cannabinoid synthesis and pathogen resistance genes.</title>
        <authorList>
            <person name="Mckernan K.J."/>
            <person name="Helbert Y."/>
            <person name="Kane L.T."/>
            <person name="Ebling H."/>
            <person name="Zhang L."/>
            <person name="Liu B."/>
            <person name="Eaton Z."/>
            <person name="Mclaughlin S."/>
            <person name="Kingan S."/>
            <person name="Baybayan P."/>
            <person name="Concepcion G."/>
            <person name="Jordan M."/>
            <person name="Riva A."/>
            <person name="Barbazuk W."/>
            <person name="Harkins T."/>
        </authorList>
    </citation>
    <scope>NUCLEOTIDE SEQUENCE [LARGE SCALE GENOMIC DNA]</scope>
    <source>
        <strain evidence="12">cv. Jamaican Lion 4</strain>
        <tissue evidence="11">Leaf</tissue>
    </source>
</reference>
<dbReference type="AlphaFoldDB" id="A0A7J6F0B4"/>
<dbReference type="EMBL" id="JAATIQ010000297">
    <property type="protein sequence ID" value="KAF4363359.1"/>
    <property type="molecule type" value="Genomic_DNA"/>
</dbReference>
<feature type="non-terminal residue" evidence="11">
    <location>
        <position position="1"/>
    </location>
</feature>
<comment type="similarity">
    <text evidence="2 10">Belongs to the class VI-like SAM-binding methyltransferase superfamily. Isoprenylcysteine carboxyl methyltransferase family.</text>
</comment>
<comment type="catalytic activity">
    <reaction evidence="10">
        <text>[protein]-C-terminal S-[(2E,6E)-farnesyl]-L-cysteine + S-adenosyl-L-methionine = [protein]-C-terminal S-[(2E,6E)-farnesyl]-L-cysteine methyl ester + S-adenosyl-L-homocysteine</text>
        <dbReference type="Rhea" id="RHEA:21672"/>
        <dbReference type="Rhea" id="RHEA-COMP:12125"/>
        <dbReference type="Rhea" id="RHEA-COMP:12126"/>
        <dbReference type="ChEBI" id="CHEBI:57856"/>
        <dbReference type="ChEBI" id="CHEBI:59789"/>
        <dbReference type="ChEBI" id="CHEBI:90510"/>
        <dbReference type="ChEBI" id="CHEBI:90511"/>
        <dbReference type="EC" id="2.1.1.100"/>
    </reaction>
</comment>
<dbReference type="Proteomes" id="UP000583929">
    <property type="component" value="Unassembled WGS sequence"/>
</dbReference>
<evidence type="ECO:0000256" key="4">
    <source>
        <dbReference type="ARBA" id="ARBA00022603"/>
    </source>
</evidence>
<sequence>SLSLSLSLSATASHPPQYADGSGAQLISVLSIIFRDYTDSQNWILMKTLLVCYEQILTRFGTGFAETLQHLRQLDSVQLILSLKMAQVFSSTAITQLSQMFFVAVIFFHTSEYLLAVAFHGRPNVTLGSLLISKGYIFAMVFSMLEYVVEILLVPELKEHWWICYTGLVMVVIGEIIRKMAIITAGYAFTHLIRTNRDEHHELITHGVYRFVRHPGYTGFLIWSVGTQIMLCNPLSTIGFAIVVWRFFYRRIPYEEYFLRRFFGSQYDDYARRVCSGVPFVK</sequence>
<dbReference type="PANTHER" id="PTHR12714">
    <property type="entry name" value="PROTEIN-S ISOPRENYLCYSTEINE O-METHYLTRANSFERASE"/>
    <property type="match status" value="1"/>
</dbReference>
<keyword evidence="7 10" id="KW-0812">Transmembrane</keyword>
<keyword evidence="6 10" id="KW-0949">S-adenosyl-L-methionine</keyword>
<evidence type="ECO:0000256" key="8">
    <source>
        <dbReference type="ARBA" id="ARBA00022989"/>
    </source>
</evidence>
<comment type="subcellular location">
    <subcellularLocation>
        <location evidence="10">Endoplasmic reticulum membrane</location>
        <topology evidence="10">Multi-pass membrane protein</topology>
    </subcellularLocation>
    <subcellularLocation>
        <location evidence="1">Membrane</location>
        <topology evidence="1">Multi-pass membrane protein</topology>
    </subcellularLocation>
</comment>
<dbReference type="PANTHER" id="PTHR12714:SF9">
    <property type="entry name" value="PROTEIN-S-ISOPRENYLCYSTEINE O-METHYLTRANSFERASE"/>
    <property type="match status" value="1"/>
</dbReference>
<evidence type="ECO:0000256" key="9">
    <source>
        <dbReference type="ARBA" id="ARBA00023136"/>
    </source>
</evidence>
<keyword evidence="5" id="KW-0808">Transferase</keyword>
<proteinExistence type="inferred from homology"/>
<keyword evidence="9 10" id="KW-0472">Membrane</keyword>
<evidence type="ECO:0000256" key="3">
    <source>
        <dbReference type="ARBA" id="ARBA00012151"/>
    </source>
</evidence>
<dbReference type="InterPro" id="IPR025770">
    <property type="entry name" value="PPMT_MeTrfase"/>
</dbReference>
<keyword evidence="10" id="KW-0256">Endoplasmic reticulum</keyword>
<dbReference type="PROSITE" id="PS51564">
    <property type="entry name" value="SAM_ICMT"/>
    <property type="match status" value="1"/>
</dbReference>
<feature type="transmembrane region" description="Helical" evidence="10">
    <location>
        <begin position="220"/>
        <end position="248"/>
    </location>
</feature>
<evidence type="ECO:0000313" key="12">
    <source>
        <dbReference type="Proteomes" id="UP000583929"/>
    </source>
</evidence>
<keyword evidence="12" id="KW-1185">Reference proteome</keyword>
<comment type="cofactor">
    <cofactor evidence="10">
        <name>Zn(2+)</name>
        <dbReference type="ChEBI" id="CHEBI:29105"/>
    </cofactor>
    <text evidence="10">Divalent metal cations. Probably Zn(2+).</text>
</comment>
<evidence type="ECO:0000256" key="2">
    <source>
        <dbReference type="ARBA" id="ARBA00009140"/>
    </source>
</evidence>
<keyword evidence="8 10" id="KW-1133">Transmembrane helix</keyword>
<dbReference type="Gene3D" id="1.20.120.1630">
    <property type="match status" value="1"/>
</dbReference>
<evidence type="ECO:0000256" key="5">
    <source>
        <dbReference type="ARBA" id="ARBA00022679"/>
    </source>
</evidence>